<keyword evidence="11" id="KW-0066">ATP synthesis</keyword>
<dbReference type="GO" id="GO:0031966">
    <property type="term" value="C:mitochondrial membrane"/>
    <property type="evidence" value="ECO:0007669"/>
    <property type="project" value="UniProtKB-SubCell"/>
</dbReference>
<accession>A0A343J4H9</accession>
<evidence type="ECO:0000256" key="10">
    <source>
        <dbReference type="ARBA" id="ARBA00023136"/>
    </source>
</evidence>
<keyword evidence="4 12" id="KW-0138">CF(0)</keyword>
<protein>
    <recommendedName>
        <fullName evidence="12">ATP synthase complex subunit 8</fullName>
    </recommendedName>
</protein>
<comment type="similarity">
    <text evidence="2 12">Belongs to the ATPase protein 8 family.</text>
</comment>
<keyword evidence="6 12" id="KW-0375">Hydrogen ion transport</keyword>
<dbReference type="InterPro" id="IPR001421">
    <property type="entry name" value="ATP8_metazoa"/>
</dbReference>
<keyword evidence="10 13" id="KW-0472">Membrane</keyword>
<sequence>MPQLDPSPWFFILFITWLIFLLFSPAKVSKHYFLNDPTTKSAENTNNPWTWPWL</sequence>
<organism evidence="14">
    <name type="scientific">Dendrobates auratus</name>
    <name type="common">Green and black poison dart frog</name>
    <dbReference type="NCBI Taxonomy" id="43471"/>
    <lineage>
        <taxon>Eukaryota</taxon>
        <taxon>Metazoa</taxon>
        <taxon>Chordata</taxon>
        <taxon>Craniata</taxon>
        <taxon>Vertebrata</taxon>
        <taxon>Euteleostomi</taxon>
        <taxon>Amphibia</taxon>
        <taxon>Batrachia</taxon>
        <taxon>Anura</taxon>
        <taxon>Neobatrachia</taxon>
        <taxon>Hyloidea</taxon>
        <taxon>Dendrobatidae</taxon>
        <taxon>Dendrobatinae</taxon>
        <taxon>Dendrobates</taxon>
    </lineage>
</organism>
<evidence type="ECO:0000256" key="11">
    <source>
        <dbReference type="ARBA" id="ARBA00023310"/>
    </source>
</evidence>
<keyword evidence="5 12" id="KW-0812">Transmembrane</keyword>
<dbReference type="Pfam" id="PF00895">
    <property type="entry name" value="ATP-synt_8"/>
    <property type="match status" value="1"/>
</dbReference>
<evidence type="ECO:0000256" key="5">
    <source>
        <dbReference type="ARBA" id="ARBA00022692"/>
    </source>
</evidence>
<reference evidence="14" key="1">
    <citation type="journal article" date="2017" name="Mitochondrial DNA Part B Resour">
        <title>The mitochondrial genomes of three species of poison frogs (Anura: Dendrobates).</title>
        <authorList>
            <person name="Lyra M.L."/>
            <person name="Sanchez E."/>
            <person name="Kunzel S."/>
            <person name="Lotters S."/>
            <person name="Haddad C.F.B."/>
            <person name="Vences M."/>
        </authorList>
    </citation>
    <scope>NUCLEOTIDE SEQUENCE</scope>
    <source>
        <strain evidence="14">DaS5</strain>
    </source>
</reference>
<geneLocation type="mitochondrion" evidence="14"/>
<keyword evidence="3 12" id="KW-0813">Transport</keyword>
<keyword evidence="8 12" id="KW-0406">Ion transport</keyword>
<dbReference type="InterPro" id="IPR050635">
    <property type="entry name" value="ATPase_protein_8"/>
</dbReference>
<dbReference type="PANTHER" id="PTHR39937:SF1">
    <property type="entry name" value="ATP SYNTHASE PROTEIN 8"/>
    <property type="match status" value="1"/>
</dbReference>
<evidence type="ECO:0000256" key="3">
    <source>
        <dbReference type="ARBA" id="ARBA00022448"/>
    </source>
</evidence>
<evidence type="ECO:0000256" key="9">
    <source>
        <dbReference type="ARBA" id="ARBA00023128"/>
    </source>
</evidence>
<proteinExistence type="inferred from homology"/>
<name>A0A343J4H9_DENAT</name>
<evidence type="ECO:0000256" key="4">
    <source>
        <dbReference type="ARBA" id="ARBA00022547"/>
    </source>
</evidence>
<comment type="subcellular location">
    <subcellularLocation>
        <location evidence="1 12">Mitochondrion membrane</location>
        <topology evidence="1 12">Single-pass membrane protein</topology>
    </subcellularLocation>
</comment>
<dbReference type="AlphaFoldDB" id="A0A343J4H9"/>
<evidence type="ECO:0000256" key="6">
    <source>
        <dbReference type="ARBA" id="ARBA00022781"/>
    </source>
</evidence>
<evidence type="ECO:0000256" key="12">
    <source>
        <dbReference type="RuleBase" id="RU003661"/>
    </source>
</evidence>
<keyword evidence="9 12" id="KW-0496">Mitochondrion</keyword>
<evidence type="ECO:0000256" key="2">
    <source>
        <dbReference type="ARBA" id="ARBA00008892"/>
    </source>
</evidence>
<dbReference type="EMBL" id="MF069434">
    <property type="protein sequence ID" value="ASV48047.1"/>
    <property type="molecule type" value="Genomic_DNA"/>
</dbReference>
<evidence type="ECO:0000313" key="14">
    <source>
        <dbReference type="EMBL" id="ASV48047.1"/>
    </source>
</evidence>
<feature type="transmembrane region" description="Helical" evidence="13">
    <location>
        <begin position="6"/>
        <end position="23"/>
    </location>
</feature>
<evidence type="ECO:0000256" key="8">
    <source>
        <dbReference type="ARBA" id="ARBA00023065"/>
    </source>
</evidence>
<evidence type="ECO:0000256" key="13">
    <source>
        <dbReference type="SAM" id="Phobius"/>
    </source>
</evidence>
<evidence type="ECO:0000256" key="7">
    <source>
        <dbReference type="ARBA" id="ARBA00022989"/>
    </source>
</evidence>
<dbReference type="GO" id="GO:0015078">
    <property type="term" value="F:proton transmembrane transporter activity"/>
    <property type="evidence" value="ECO:0007669"/>
    <property type="project" value="InterPro"/>
</dbReference>
<keyword evidence="7 13" id="KW-1133">Transmembrane helix</keyword>
<dbReference type="PANTHER" id="PTHR39937">
    <property type="entry name" value="ATP SYNTHASE PROTEIN 8"/>
    <property type="match status" value="1"/>
</dbReference>
<dbReference type="GO" id="GO:0015986">
    <property type="term" value="P:proton motive force-driven ATP synthesis"/>
    <property type="evidence" value="ECO:0007669"/>
    <property type="project" value="InterPro"/>
</dbReference>
<gene>
    <name evidence="14" type="primary">ATP8</name>
</gene>
<evidence type="ECO:0000256" key="1">
    <source>
        <dbReference type="ARBA" id="ARBA00004304"/>
    </source>
</evidence>
<dbReference type="GO" id="GO:0045259">
    <property type="term" value="C:proton-transporting ATP synthase complex"/>
    <property type="evidence" value="ECO:0007669"/>
    <property type="project" value="UniProtKB-KW"/>
</dbReference>